<keyword evidence="4" id="KW-1185">Reference proteome</keyword>
<accession>A0A8J5Y7X1</accession>
<dbReference type="Pfam" id="PF10536">
    <property type="entry name" value="PMD"/>
    <property type="match status" value="2"/>
</dbReference>
<feature type="region of interest" description="Disordered" evidence="1">
    <location>
        <begin position="305"/>
        <end position="331"/>
    </location>
</feature>
<dbReference type="AlphaFoldDB" id="A0A8J5Y7X1"/>
<name>A0A8J5Y7X1_9ROSI</name>
<feature type="domain" description="Aminotransferase-like plant mobile" evidence="2">
    <location>
        <begin position="178"/>
        <end position="267"/>
    </location>
</feature>
<evidence type="ECO:0000256" key="1">
    <source>
        <dbReference type="SAM" id="MobiDB-lite"/>
    </source>
</evidence>
<dbReference type="GO" id="GO:0010073">
    <property type="term" value="P:meristem maintenance"/>
    <property type="evidence" value="ECO:0007669"/>
    <property type="project" value="InterPro"/>
</dbReference>
<dbReference type="InterPro" id="IPR019557">
    <property type="entry name" value="AminoTfrase-like_pln_mobile"/>
</dbReference>
<reference evidence="3 4" key="1">
    <citation type="journal article" date="2021" name="bioRxiv">
        <title>The Gossypium anomalum genome as a resource for cotton improvement and evolutionary analysis of hybrid incompatibility.</title>
        <authorList>
            <person name="Grover C.E."/>
            <person name="Yuan D."/>
            <person name="Arick M.A."/>
            <person name="Miller E.R."/>
            <person name="Hu G."/>
            <person name="Peterson D.G."/>
            <person name="Wendel J.F."/>
            <person name="Udall J.A."/>
        </authorList>
    </citation>
    <scope>NUCLEOTIDE SEQUENCE [LARGE SCALE GENOMIC DNA]</scope>
    <source>
        <strain evidence="3">JFW-Udall</strain>
        <tissue evidence="3">Leaf</tissue>
    </source>
</reference>
<dbReference type="PANTHER" id="PTHR46033">
    <property type="entry name" value="PROTEIN MAIN-LIKE 2"/>
    <property type="match status" value="1"/>
</dbReference>
<dbReference type="Proteomes" id="UP000701853">
    <property type="component" value="Chromosome 11"/>
</dbReference>
<feature type="compositionally biased region" description="Basic and acidic residues" evidence="1">
    <location>
        <begin position="305"/>
        <end position="314"/>
    </location>
</feature>
<gene>
    <name evidence="3" type="ORF">CXB51_029671</name>
</gene>
<proteinExistence type="predicted"/>
<organism evidence="3 4">
    <name type="scientific">Gossypium anomalum</name>
    <dbReference type="NCBI Taxonomy" id="47600"/>
    <lineage>
        <taxon>Eukaryota</taxon>
        <taxon>Viridiplantae</taxon>
        <taxon>Streptophyta</taxon>
        <taxon>Embryophyta</taxon>
        <taxon>Tracheophyta</taxon>
        <taxon>Spermatophyta</taxon>
        <taxon>Magnoliopsida</taxon>
        <taxon>eudicotyledons</taxon>
        <taxon>Gunneridae</taxon>
        <taxon>Pentapetalae</taxon>
        <taxon>rosids</taxon>
        <taxon>malvids</taxon>
        <taxon>Malvales</taxon>
        <taxon>Malvaceae</taxon>
        <taxon>Malvoideae</taxon>
        <taxon>Gossypium</taxon>
    </lineage>
</organism>
<dbReference type="PANTHER" id="PTHR46033:SF8">
    <property type="entry name" value="PROTEIN MAINTENANCE OF MERISTEMS-LIKE"/>
    <property type="match status" value="1"/>
</dbReference>
<evidence type="ECO:0000259" key="2">
    <source>
        <dbReference type="Pfam" id="PF10536"/>
    </source>
</evidence>
<sequence length="459" mass="53323">MRCPRVVESHEGSGVRGQVRGGDLGRTHFIFHAESVPLLWRMCSYNWDCRWMGPHSPGPFNLLIGEPGQIEIGWLRDTVLEPGNDSTKVERIRYAQAYILEMIGGYLMLDLSRNLVHLRWLLKFIDFRAVGKFNWGFAALATLYREMCRATPPNKVKIEGCIHYYNHGLGFAFHFYVLEWNHSTSYVGIPTTLEDIRLLLDQRSEAQFQWTPYKDPTIQVVILDELFQNPNIWHVKFSLVNYATVEMHQTNRVLWQFEFRQPILEELEVLDNEHKIDLRIHGKPYLLLKKKRRWQICLKKERQDLLNPKRKDDGTGPSIVPTQSPSAMPQLTIPTPQPLQIMSRAYPSPYMYPNPYMFPFPSSMSGWNAWPGASHFPMTLIQPPISRPSSLEGSHEAPSGSSSYYQSPLAYGIQTPPYWVMQTPRIFYSIKVGHPLNTYNRSNHNPCWSNHNPRRELNQ</sequence>
<evidence type="ECO:0000313" key="3">
    <source>
        <dbReference type="EMBL" id="KAG8479458.1"/>
    </source>
</evidence>
<feature type="domain" description="Aminotransferase-like plant mobile" evidence="2">
    <location>
        <begin position="80"/>
        <end position="162"/>
    </location>
</feature>
<dbReference type="EMBL" id="JAHUZN010000011">
    <property type="protein sequence ID" value="KAG8479458.1"/>
    <property type="molecule type" value="Genomic_DNA"/>
</dbReference>
<protein>
    <recommendedName>
        <fullName evidence="2">Aminotransferase-like plant mobile domain-containing protein</fullName>
    </recommendedName>
</protein>
<evidence type="ECO:0000313" key="4">
    <source>
        <dbReference type="Proteomes" id="UP000701853"/>
    </source>
</evidence>
<comment type="caution">
    <text evidence="3">The sequence shown here is derived from an EMBL/GenBank/DDBJ whole genome shotgun (WGS) entry which is preliminary data.</text>
</comment>
<dbReference type="InterPro" id="IPR044824">
    <property type="entry name" value="MAIN-like"/>
</dbReference>